<organism evidence="1 2">
    <name type="scientific">Triplophysa rosa</name>
    <name type="common">Cave loach</name>
    <dbReference type="NCBI Taxonomy" id="992332"/>
    <lineage>
        <taxon>Eukaryota</taxon>
        <taxon>Metazoa</taxon>
        <taxon>Chordata</taxon>
        <taxon>Craniata</taxon>
        <taxon>Vertebrata</taxon>
        <taxon>Euteleostomi</taxon>
        <taxon>Actinopterygii</taxon>
        <taxon>Neopterygii</taxon>
        <taxon>Teleostei</taxon>
        <taxon>Ostariophysi</taxon>
        <taxon>Cypriniformes</taxon>
        <taxon>Nemacheilidae</taxon>
        <taxon>Triplophysa</taxon>
    </lineage>
</organism>
<accession>A0A9W7W7X8</accession>
<keyword evidence="2" id="KW-1185">Reference proteome</keyword>
<protein>
    <submittedName>
        <fullName evidence="1">Uncharacterized protein</fullName>
    </submittedName>
</protein>
<sequence>MRRQARRLAPLPSVTGLGPTCNIRQGIHTETFFDVQSPTSGLQQQTGWNHQLKLAQSVQDLDPQLVTKVPPAVVGKDADDGLKG</sequence>
<gene>
    <name evidence="1" type="ORF">IRJ41_003083</name>
</gene>
<comment type="caution">
    <text evidence="1">The sequence shown here is derived from an EMBL/GenBank/DDBJ whole genome shotgun (WGS) entry which is preliminary data.</text>
</comment>
<proteinExistence type="predicted"/>
<reference evidence="1" key="1">
    <citation type="submission" date="2021-02" db="EMBL/GenBank/DDBJ databases">
        <title>Comparative genomics reveals that relaxation of natural selection precedes convergent phenotypic evolution of cavefish.</title>
        <authorList>
            <person name="Peng Z."/>
        </authorList>
    </citation>
    <scope>NUCLEOTIDE SEQUENCE</scope>
    <source>
        <tissue evidence="1">Muscle</tissue>
    </source>
</reference>
<evidence type="ECO:0000313" key="1">
    <source>
        <dbReference type="EMBL" id="KAI7789268.1"/>
    </source>
</evidence>
<name>A0A9W7W7X8_TRIRA</name>
<dbReference type="EMBL" id="JAFHDT010000796">
    <property type="protein sequence ID" value="KAI7789268.1"/>
    <property type="molecule type" value="Genomic_DNA"/>
</dbReference>
<dbReference type="Proteomes" id="UP001059041">
    <property type="component" value="Unassembled WGS sequence"/>
</dbReference>
<evidence type="ECO:0000313" key="2">
    <source>
        <dbReference type="Proteomes" id="UP001059041"/>
    </source>
</evidence>
<dbReference type="AlphaFoldDB" id="A0A9W7W7X8"/>